<feature type="domain" description="DUF4346" evidence="1">
    <location>
        <begin position="29"/>
        <end position="135"/>
    </location>
</feature>
<dbReference type="Pfam" id="PF14251">
    <property type="entry name" value="PterinBD-DUF4346"/>
    <property type="match status" value="1"/>
</dbReference>
<name>Q7U474_PARMW</name>
<protein>
    <recommendedName>
        <fullName evidence="1">DUF4346 domain-containing protein</fullName>
    </recommendedName>
</protein>
<evidence type="ECO:0000259" key="1">
    <source>
        <dbReference type="Pfam" id="PF14251"/>
    </source>
</evidence>
<dbReference type="InterPro" id="IPR017260">
    <property type="entry name" value="UCP037673"/>
</dbReference>
<proteinExistence type="predicted"/>
<dbReference type="Proteomes" id="UP000001422">
    <property type="component" value="Chromosome"/>
</dbReference>
<evidence type="ECO:0000313" key="3">
    <source>
        <dbReference type="Proteomes" id="UP000001422"/>
    </source>
</evidence>
<dbReference type="HOGENOM" id="CLU_152500_0_0_3"/>
<keyword evidence="3" id="KW-1185">Reference proteome</keyword>
<dbReference type="AlphaFoldDB" id="Q7U474"/>
<dbReference type="eggNOG" id="ENOG502ZQ0M">
    <property type="taxonomic scope" value="Bacteria"/>
</dbReference>
<gene>
    <name evidence="2" type="ordered locus">SYNW2197</name>
</gene>
<dbReference type="KEGG" id="syw:SYNW2197"/>
<dbReference type="PIRSF" id="PIRSF037673">
    <property type="entry name" value="UCP037673"/>
    <property type="match status" value="1"/>
</dbReference>
<dbReference type="InterPro" id="IPR025595">
    <property type="entry name" value="PterinBD-DUF4346"/>
</dbReference>
<organism evidence="2 3">
    <name type="scientific">Parasynechococcus marenigrum (strain WH8102)</name>
    <dbReference type="NCBI Taxonomy" id="84588"/>
    <lineage>
        <taxon>Bacteria</taxon>
        <taxon>Bacillati</taxon>
        <taxon>Cyanobacteriota</taxon>
        <taxon>Cyanophyceae</taxon>
        <taxon>Synechococcales</taxon>
        <taxon>Prochlorococcaceae</taxon>
        <taxon>Parasynechococcus</taxon>
        <taxon>Parasynechococcus marenigrum</taxon>
    </lineage>
</organism>
<sequence>MVKTPEAPASLTVAIDALDERLSQRFIALDPSGYFLIKVDADAGELVLEHYGNTIDEKGLARDSDTGEVLSCKGGNGLRQPSRIYRGSSAKQVGIQLTEGDGPHPLSRLDHALYLGRELQKAEQCLLNGSAYVQD</sequence>
<reference evidence="2 3" key="1">
    <citation type="journal article" date="2003" name="Nature">
        <title>The genome of a motile marine Synechococcus.</title>
        <authorList>
            <person name="Palenik B."/>
            <person name="Brahamsha B."/>
            <person name="Larimer F."/>
            <person name="Land M."/>
            <person name="Hauser L."/>
            <person name="Chain P."/>
            <person name="Lamerdin J."/>
            <person name="Regala W."/>
            <person name="Allen E.A."/>
            <person name="McCarren J."/>
            <person name="Paulsen I."/>
            <person name="Dufresne A."/>
            <person name="Partensky F."/>
            <person name="Webb E."/>
            <person name="Waterbury J."/>
        </authorList>
    </citation>
    <scope>NUCLEOTIDE SEQUENCE [LARGE SCALE GENOMIC DNA]</scope>
    <source>
        <strain evidence="2 3">WH8102</strain>
    </source>
</reference>
<dbReference type="STRING" id="84588.SYNW2197"/>
<evidence type="ECO:0000313" key="2">
    <source>
        <dbReference type="EMBL" id="CAE08712.1"/>
    </source>
</evidence>
<dbReference type="RefSeq" id="WP_011129053.1">
    <property type="nucleotide sequence ID" value="NC_005070.1"/>
</dbReference>
<accession>Q7U474</accession>
<dbReference type="EMBL" id="BX569695">
    <property type="protein sequence ID" value="CAE08712.1"/>
    <property type="molecule type" value="Genomic_DNA"/>
</dbReference>